<dbReference type="Proteomes" id="UP000182344">
    <property type="component" value="Unassembled WGS sequence"/>
</dbReference>
<evidence type="ECO:0000313" key="3">
    <source>
        <dbReference type="Proteomes" id="UP000182344"/>
    </source>
</evidence>
<comment type="caution">
    <text evidence="2">The sequence shown here is derived from an EMBL/GenBank/DDBJ whole genome shotgun (WGS) entry which is preliminary data.</text>
</comment>
<keyword evidence="1" id="KW-0472">Membrane</keyword>
<gene>
    <name evidence="2" type="ORF">AUK05_02765</name>
</gene>
<keyword evidence="1" id="KW-1133">Transmembrane helix</keyword>
<reference evidence="2 3" key="1">
    <citation type="journal article" date="2016" name="Environ. Microbiol.">
        <title>Genomic resolution of a cold subsurface aquifer community provides metabolic insights for novel microbes adapted to high CO concentrations.</title>
        <authorList>
            <person name="Probst A.J."/>
            <person name="Castelle C.J."/>
            <person name="Singh A."/>
            <person name="Brown C.T."/>
            <person name="Anantharaman K."/>
            <person name="Sharon I."/>
            <person name="Hug L.A."/>
            <person name="Burstein D."/>
            <person name="Emerson J.B."/>
            <person name="Thomas B.C."/>
            <person name="Banfield J.F."/>
        </authorList>
    </citation>
    <scope>NUCLEOTIDE SEQUENCE [LARGE SCALE GENOMIC DNA]</scope>
    <source>
        <strain evidence="2">CG2_30_35_20</strain>
    </source>
</reference>
<sequence>MTTIDESGRSSPPLCLPPLPATNTLTNVGPIVIAPSLSQDNNSQSLVASGQSVPDSVVNIQLFQVENKPSLVKKAQAFSLPQFSTTTDHNGNFNLNLPTQYASAYRYYATIITPNSLSSAKSNSLYYQNSISRNYILFIFLFIAVIISLLILFVKKYKKHPTINHYYLALRPRYWPRRLF</sequence>
<organism evidence="2 3">
    <name type="scientific">Candidatus Shapirobacteria bacterium CG2_30_35_20</name>
    <dbReference type="NCBI Taxonomy" id="1805376"/>
    <lineage>
        <taxon>Bacteria</taxon>
        <taxon>Candidatus Shapironibacteriota</taxon>
    </lineage>
</organism>
<name>A0A1J5HNB6_9BACT</name>
<accession>A0A1J5HNB6</accession>
<dbReference type="EMBL" id="MNZO01000040">
    <property type="protein sequence ID" value="OIP86821.1"/>
    <property type="molecule type" value="Genomic_DNA"/>
</dbReference>
<evidence type="ECO:0000313" key="2">
    <source>
        <dbReference type="EMBL" id="OIP86821.1"/>
    </source>
</evidence>
<dbReference type="STRING" id="1805376.AUK05_02765"/>
<protein>
    <submittedName>
        <fullName evidence="2">Uncharacterized protein</fullName>
    </submittedName>
</protein>
<evidence type="ECO:0000256" key="1">
    <source>
        <dbReference type="SAM" id="Phobius"/>
    </source>
</evidence>
<dbReference type="AlphaFoldDB" id="A0A1J5HNB6"/>
<feature type="transmembrane region" description="Helical" evidence="1">
    <location>
        <begin position="135"/>
        <end position="154"/>
    </location>
</feature>
<keyword evidence="1" id="KW-0812">Transmembrane</keyword>
<proteinExistence type="predicted"/>